<dbReference type="SUPFAM" id="SSF55060">
    <property type="entry name" value="GHMP Kinase, C-terminal domain"/>
    <property type="match status" value="1"/>
</dbReference>
<evidence type="ECO:0000256" key="2">
    <source>
        <dbReference type="ARBA" id="ARBA00022695"/>
    </source>
</evidence>
<proteinExistence type="predicted"/>
<keyword evidence="5" id="KW-1185">Reference proteome</keyword>
<organism evidence="4 5">
    <name type="scientific">Akkermansia glycaniphila</name>
    <dbReference type="NCBI Taxonomy" id="1679444"/>
    <lineage>
        <taxon>Bacteria</taxon>
        <taxon>Pseudomonadati</taxon>
        <taxon>Verrucomicrobiota</taxon>
        <taxon>Verrucomicrobiia</taxon>
        <taxon>Verrucomicrobiales</taxon>
        <taxon>Akkermansiaceae</taxon>
        <taxon>Akkermansia</taxon>
    </lineage>
</organism>
<dbReference type="OrthoDB" id="9802794at2"/>
<dbReference type="SUPFAM" id="SSF52374">
    <property type="entry name" value="Nucleotidylyl transferase"/>
    <property type="match status" value="1"/>
</dbReference>
<evidence type="ECO:0000313" key="4">
    <source>
        <dbReference type="EMBL" id="SEH70270.1"/>
    </source>
</evidence>
<dbReference type="RefSeq" id="WP_067772120.1">
    <property type="nucleotide sequence ID" value="NZ_JACVVN010000002.1"/>
</dbReference>
<dbReference type="InterPro" id="IPR050385">
    <property type="entry name" value="Archaeal_FAD_synthase"/>
</dbReference>
<reference evidence="5" key="1">
    <citation type="submission" date="2016-09" db="EMBL/GenBank/DDBJ databases">
        <authorList>
            <person name="Koehorst J."/>
        </authorList>
    </citation>
    <scope>NUCLEOTIDE SEQUENCE [LARGE SCALE GENOMIC DNA]</scope>
</reference>
<sequence length="362" mass="40123">MKKIFVSGCYDILHAGHIQFFQEARALGDYLIVSFASEDVLWHHKQRKPSIPDEHKKVLLESLRMVDEVIVGTCMTKGLDFEKEFLEIKPDILAVTEDDLYADVKKDLCAKVGAQYLVLPKTPPKFTPVSTTLLVNRIKAPTEVPLRVDFAGGWLDVPKYSRPGAYIVNCSVTPMVSLRDWKYEKKSGMGGSGAWAILEGRNPLQSELDLGVGWQDPAVISETGLCVWRSGERPILDAKCTGDFLEGRMAIYYTGYEHDTPGNVGKERDYDRIAQSSLIARTGVLESNIQTLAAGVSLYYSVQLEEGMKPLPAISGSIARKYCGGGHGGYALYLFPTPEAREEAIKAQPELTPIEPYCRKLA</sequence>
<keyword evidence="1" id="KW-0808">Transferase</keyword>
<accession>A0A1C7PEA1</accession>
<dbReference type="AlphaFoldDB" id="A0A1C7PEA1"/>
<dbReference type="Gene3D" id="3.40.50.620">
    <property type="entry name" value="HUPs"/>
    <property type="match status" value="1"/>
</dbReference>
<dbReference type="GO" id="GO:0016301">
    <property type="term" value="F:kinase activity"/>
    <property type="evidence" value="ECO:0007669"/>
    <property type="project" value="InterPro"/>
</dbReference>
<evidence type="ECO:0000313" key="5">
    <source>
        <dbReference type="Proteomes" id="UP000176204"/>
    </source>
</evidence>
<dbReference type="PANTHER" id="PTHR43793">
    <property type="entry name" value="FAD SYNTHASE"/>
    <property type="match status" value="1"/>
</dbReference>
<dbReference type="PRINTS" id="PR00960">
    <property type="entry name" value="LMBPPROTEIN"/>
</dbReference>
<dbReference type="InterPro" id="IPR001174">
    <property type="entry name" value="HddA/FKP"/>
</dbReference>
<dbReference type="GO" id="GO:0016779">
    <property type="term" value="F:nucleotidyltransferase activity"/>
    <property type="evidence" value="ECO:0007669"/>
    <property type="project" value="UniProtKB-KW"/>
</dbReference>
<keyword evidence="2" id="KW-0548">Nucleotidyltransferase</keyword>
<name>A0A1C7PEA1_9BACT</name>
<feature type="domain" description="Cytidyltransferase-like" evidence="3">
    <location>
        <begin position="6"/>
        <end position="107"/>
    </location>
</feature>
<dbReference type="STRING" id="1679444.PYTT_0088"/>
<dbReference type="InterPro" id="IPR014729">
    <property type="entry name" value="Rossmann-like_a/b/a_fold"/>
</dbReference>
<dbReference type="NCBIfam" id="TIGR00125">
    <property type="entry name" value="cyt_tran_rel"/>
    <property type="match status" value="1"/>
</dbReference>
<dbReference type="InterPro" id="IPR004821">
    <property type="entry name" value="Cyt_trans-like"/>
</dbReference>
<dbReference type="InterPro" id="IPR036554">
    <property type="entry name" value="GHMP_kinase_C_sf"/>
</dbReference>
<dbReference type="Proteomes" id="UP000176204">
    <property type="component" value="Chromosome I"/>
</dbReference>
<protein>
    <submittedName>
        <fullName evidence="4">Lmbp protein signature</fullName>
    </submittedName>
</protein>
<dbReference type="Pfam" id="PF01467">
    <property type="entry name" value="CTP_transf_like"/>
    <property type="match status" value="1"/>
</dbReference>
<gene>
    <name evidence="4" type="ORF">PYTT_0088</name>
</gene>
<dbReference type="PANTHER" id="PTHR43793:SF1">
    <property type="entry name" value="FAD SYNTHASE"/>
    <property type="match status" value="1"/>
</dbReference>
<dbReference type="KEGG" id="agl:PYTT_0088"/>
<evidence type="ECO:0000256" key="1">
    <source>
        <dbReference type="ARBA" id="ARBA00022679"/>
    </source>
</evidence>
<evidence type="ECO:0000259" key="3">
    <source>
        <dbReference type="Pfam" id="PF01467"/>
    </source>
</evidence>
<dbReference type="GO" id="GO:0005524">
    <property type="term" value="F:ATP binding"/>
    <property type="evidence" value="ECO:0007669"/>
    <property type="project" value="InterPro"/>
</dbReference>
<dbReference type="EMBL" id="LT629973">
    <property type="protein sequence ID" value="SEH70270.1"/>
    <property type="molecule type" value="Genomic_DNA"/>
</dbReference>